<organism evidence="2 3">
    <name type="scientific">Lentibacillus kimchii</name>
    <dbReference type="NCBI Taxonomy" id="1542911"/>
    <lineage>
        <taxon>Bacteria</taxon>
        <taxon>Bacillati</taxon>
        <taxon>Bacillota</taxon>
        <taxon>Bacilli</taxon>
        <taxon>Bacillales</taxon>
        <taxon>Bacillaceae</taxon>
        <taxon>Lentibacillus</taxon>
    </lineage>
</organism>
<sequence length="231" mass="26991">MRFKVISSVMKEEWLSNRRKLLWYMIVSLIFDIAMIVISRIDWVMRQVEQSNLSFEEFSLTVFAILFIPYVVTWVMLTFKADKDKSSGLFKFIHMLPISIRELVTAKFIAAFLINLLLAGWFSMLWRAYEMVFIDAGLLQAWTGICMVVFLLTFAIHAVQLGLFFSRGSTSIVLMILMLLLSQLDAADTLADQTMVWMAHTPFFMWGISFLLIGCIWILCWHWSVKTYLKY</sequence>
<name>A0ABW2UQY3_9BACI</name>
<evidence type="ECO:0008006" key="4">
    <source>
        <dbReference type="Google" id="ProtNLM"/>
    </source>
</evidence>
<feature type="transmembrane region" description="Helical" evidence="1">
    <location>
        <begin position="58"/>
        <end position="79"/>
    </location>
</feature>
<keyword evidence="3" id="KW-1185">Reference proteome</keyword>
<evidence type="ECO:0000313" key="2">
    <source>
        <dbReference type="EMBL" id="MFC7746159.1"/>
    </source>
</evidence>
<evidence type="ECO:0000313" key="3">
    <source>
        <dbReference type="Proteomes" id="UP001596620"/>
    </source>
</evidence>
<reference evidence="3" key="1">
    <citation type="journal article" date="2019" name="Int. J. Syst. Evol. Microbiol.">
        <title>The Global Catalogue of Microorganisms (GCM) 10K type strain sequencing project: providing services to taxonomists for standard genome sequencing and annotation.</title>
        <authorList>
            <consortium name="The Broad Institute Genomics Platform"/>
            <consortium name="The Broad Institute Genome Sequencing Center for Infectious Disease"/>
            <person name="Wu L."/>
            <person name="Ma J."/>
        </authorList>
    </citation>
    <scope>NUCLEOTIDE SEQUENCE [LARGE SCALE GENOMIC DNA]</scope>
    <source>
        <strain evidence="3">JCM 30234</strain>
    </source>
</reference>
<proteinExistence type="predicted"/>
<feature type="transmembrane region" description="Helical" evidence="1">
    <location>
        <begin position="100"/>
        <end position="122"/>
    </location>
</feature>
<feature type="transmembrane region" description="Helical" evidence="1">
    <location>
        <begin position="172"/>
        <end position="191"/>
    </location>
</feature>
<dbReference type="EMBL" id="JBHTGR010000005">
    <property type="protein sequence ID" value="MFC7746159.1"/>
    <property type="molecule type" value="Genomic_DNA"/>
</dbReference>
<keyword evidence="1" id="KW-0472">Membrane</keyword>
<protein>
    <recommendedName>
        <fullName evidence="4">ABC transporter permease</fullName>
    </recommendedName>
</protein>
<comment type="caution">
    <text evidence="2">The sequence shown here is derived from an EMBL/GenBank/DDBJ whole genome shotgun (WGS) entry which is preliminary data.</text>
</comment>
<keyword evidence="1" id="KW-1133">Transmembrane helix</keyword>
<dbReference type="Proteomes" id="UP001596620">
    <property type="component" value="Unassembled WGS sequence"/>
</dbReference>
<dbReference type="RefSeq" id="WP_382357643.1">
    <property type="nucleotide sequence ID" value="NZ_JBHTGR010000005.1"/>
</dbReference>
<keyword evidence="1" id="KW-0812">Transmembrane</keyword>
<evidence type="ECO:0000256" key="1">
    <source>
        <dbReference type="SAM" id="Phobius"/>
    </source>
</evidence>
<dbReference type="Pfam" id="PF13346">
    <property type="entry name" value="ABC2_membrane_5"/>
    <property type="match status" value="1"/>
</dbReference>
<gene>
    <name evidence="2" type="ORF">ACFQU8_02755</name>
</gene>
<accession>A0ABW2UQY3</accession>
<feature type="transmembrane region" description="Helical" evidence="1">
    <location>
        <begin position="203"/>
        <end position="225"/>
    </location>
</feature>
<feature type="transmembrane region" description="Helical" evidence="1">
    <location>
        <begin position="21"/>
        <end position="38"/>
    </location>
</feature>
<dbReference type="InterPro" id="IPR025699">
    <property type="entry name" value="ABC2_memb-like"/>
</dbReference>
<feature type="transmembrane region" description="Helical" evidence="1">
    <location>
        <begin position="142"/>
        <end position="165"/>
    </location>
</feature>